<evidence type="ECO:0000256" key="1">
    <source>
        <dbReference type="ARBA" id="ARBA00012552"/>
    </source>
</evidence>
<evidence type="ECO:0000256" key="6">
    <source>
        <dbReference type="PROSITE-ProRule" id="PRU00552"/>
    </source>
</evidence>
<proteinExistence type="predicted"/>
<dbReference type="PROSITE" id="PS51195">
    <property type="entry name" value="Q_MOTIF"/>
    <property type="match status" value="1"/>
</dbReference>
<dbReference type="STRING" id="29172.A0A0D8XGG8"/>
<keyword evidence="5" id="KW-0067">ATP-binding</keyword>
<dbReference type="OrthoDB" id="1191041at2759"/>
<evidence type="ECO:0000259" key="9">
    <source>
        <dbReference type="PROSITE" id="PS51195"/>
    </source>
</evidence>
<dbReference type="GO" id="GO:0016787">
    <property type="term" value="F:hydrolase activity"/>
    <property type="evidence" value="ECO:0007669"/>
    <property type="project" value="UniProtKB-KW"/>
</dbReference>
<dbReference type="PANTHER" id="PTHR47959">
    <property type="entry name" value="ATP-DEPENDENT RNA HELICASE RHLE-RELATED"/>
    <property type="match status" value="1"/>
</dbReference>
<feature type="domain" description="DEAD-box RNA helicase Q" evidence="9">
    <location>
        <begin position="146"/>
        <end position="174"/>
    </location>
</feature>
<keyword evidence="11" id="KW-1185">Reference proteome</keyword>
<name>A0A0D8XGG8_DICVI</name>
<dbReference type="SUPFAM" id="SSF52540">
    <property type="entry name" value="P-loop containing nucleoside triphosphate hydrolases"/>
    <property type="match status" value="1"/>
</dbReference>
<evidence type="ECO:0000256" key="3">
    <source>
        <dbReference type="ARBA" id="ARBA00022801"/>
    </source>
</evidence>
<evidence type="ECO:0000256" key="4">
    <source>
        <dbReference type="ARBA" id="ARBA00022806"/>
    </source>
</evidence>
<dbReference type="PANTHER" id="PTHR47959:SF1">
    <property type="entry name" value="ATP-DEPENDENT RNA HELICASE DBPA"/>
    <property type="match status" value="1"/>
</dbReference>
<dbReference type="InterPro" id="IPR027417">
    <property type="entry name" value="P-loop_NTPase"/>
</dbReference>
<gene>
    <name evidence="10" type="ORF">DICVIV_10238</name>
</gene>
<dbReference type="InterPro" id="IPR050079">
    <property type="entry name" value="DEAD_box_RNA_helicase"/>
</dbReference>
<sequence>MVNFYPAAIESDEEVENDESGEDQDEEIEAVSVVKRKKLSGAASEFSSDFSFDCSLDNDFRQEDTSLEKYLRKEVRSTLEEKIAAMRKHKDSAEVVEAGRNNEVDEVEQLGSQGAVDRLRDRNMVGKKNISEQNTFFKNTLDGNTITFEQMNLSRPILKAITSAGYSEPTPIQAACIPVALCGKDIYACAATGTGKTAAFVLPILERLLYRPGGRPCTRVLVLVPTRELAIQVFQVFRKLSIYSRIEVCLCAG</sequence>
<keyword evidence="2" id="KW-0547">Nucleotide-binding</keyword>
<dbReference type="EC" id="3.6.4.13" evidence="1"/>
<dbReference type="InterPro" id="IPR011545">
    <property type="entry name" value="DEAD/DEAH_box_helicase_dom"/>
</dbReference>
<keyword evidence="3" id="KW-0378">Hydrolase</keyword>
<protein>
    <recommendedName>
        <fullName evidence="1">RNA helicase</fullName>
        <ecNumber evidence="1">3.6.4.13</ecNumber>
    </recommendedName>
</protein>
<evidence type="ECO:0000313" key="10">
    <source>
        <dbReference type="EMBL" id="KJH43750.1"/>
    </source>
</evidence>
<keyword evidence="4" id="KW-0347">Helicase</keyword>
<feature type="compositionally biased region" description="Acidic residues" evidence="7">
    <location>
        <begin position="10"/>
        <end position="26"/>
    </location>
</feature>
<dbReference type="PROSITE" id="PS51192">
    <property type="entry name" value="HELICASE_ATP_BIND_1"/>
    <property type="match status" value="1"/>
</dbReference>
<evidence type="ECO:0000313" key="11">
    <source>
        <dbReference type="Proteomes" id="UP000053766"/>
    </source>
</evidence>
<evidence type="ECO:0000259" key="8">
    <source>
        <dbReference type="PROSITE" id="PS51192"/>
    </source>
</evidence>
<dbReference type="AlphaFoldDB" id="A0A0D8XGG8"/>
<evidence type="ECO:0000256" key="2">
    <source>
        <dbReference type="ARBA" id="ARBA00022741"/>
    </source>
</evidence>
<feature type="domain" description="Helicase ATP-binding" evidence="8">
    <location>
        <begin position="177"/>
        <end position="253"/>
    </location>
</feature>
<organism evidence="10 11">
    <name type="scientific">Dictyocaulus viviparus</name>
    <name type="common">Bovine lungworm</name>
    <dbReference type="NCBI Taxonomy" id="29172"/>
    <lineage>
        <taxon>Eukaryota</taxon>
        <taxon>Metazoa</taxon>
        <taxon>Ecdysozoa</taxon>
        <taxon>Nematoda</taxon>
        <taxon>Chromadorea</taxon>
        <taxon>Rhabditida</taxon>
        <taxon>Rhabditina</taxon>
        <taxon>Rhabditomorpha</taxon>
        <taxon>Strongyloidea</taxon>
        <taxon>Metastrongylidae</taxon>
        <taxon>Dictyocaulus</taxon>
    </lineage>
</organism>
<dbReference type="Pfam" id="PF00270">
    <property type="entry name" value="DEAD"/>
    <property type="match status" value="1"/>
</dbReference>
<dbReference type="EMBL" id="KN716529">
    <property type="protein sequence ID" value="KJH43750.1"/>
    <property type="molecule type" value="Genomic_DNA"/>
</dbReference>
<accession>A0A0D8XGG8</accession>
<dbReference type="Proteomes" id="UP000053766">
    <property type="component" value="Unassembled WGS sequence"/>
</dbReference>
<dbReference type="GO" id="GO:0003724">
    <property type="term" value="F:RNA helicase activity"/>
    <property type="evidence" value="ECO:0007669"/>
    <property type="project" value="UniProtKB-EC"/>
</dbReference>
<dbReference type="GO" id="GO:0003676">
    <property type="term" value="F:nucleic acid binding"/>
    <property type="evidence" value="ECO:0007669"/>
    <property type="project" value="InterPro"/>
</dbReference>
<reference evidence="10 11" key="1">
    <citation type="submission" date="2013-11" db="EMBL/GenBank/DDBJ databases">
        <title>Draft genome of the bovine lungworm Dictyocaulus viviparus.</title>
        <authorList>
            <person name="Mitreva M."/>
        </authorList>
    </citation>
    <scope>NUCLEOTIDE SEQUENCE [LARGE SCALE GENOMIC DNA]</scope>
    <source>
        <strain evidence="10 11">HannoverDv2000</strain>
    </source>
</reference>
<dbReference type="GO" id="GO:0005524">
    <property type="term" value="F:ATP binding"/>
    <property type="evidence" value="ECO:0007669"/>
    <property type="project" value="UniProtKB-KW"/>
</dbReference>
<dbReference type="InterPro" id="IPR014001">
    <property type="entry name" value="Helicase_ATP-bd"/>
</dbReference>
<dbReference type="InterPro" id="IPR014014">
    <property type="entry name" value="RNA_helicase_DEAD_Q_motif"/>
</dbReference>
<evidence type="ECO:0000256" key="7">
    <source>
        <dbReference type="SAM" id="MobiDB-lite"/>
    </source>
</evidence>
<feature type="region of interest" description="Disordered" evidence="7">
    <location>
        <begin position="1"/>
        <end position="26"/>
    </location>
</feature>
<evidence type="ECO:0000256" key="5">
    <source>
        <dbReference type="ARBA" id="ARBA00022840"/>
    </source>
</evidence>
<feature type="short sequence motif" description="Q motif" evidence="6">
    <location>
        <begin position="146"/>
        <end position="174"/>
    </location>
</feature>
<dbReference type="Gene3D" id="3.40.50.300">
    <property type="entry name" value="P-loop containing nucleotide triphosphate hydrolases"/>
    <property type="match status" value="1"/>
</dbReference>
<dbReference type="GO" id="GO:0005829">
    <property type="term" value="C:cytosol"/>
    <property type="evidence" value="ECO:0007669"/>
    <property type="project" value="TreeGrafter"/>
</dbReference>
<reference evidence="11" key="2">
    <citation type="journal article" date="2016" name="Sci. Rep.">
        <title>Dictyocaulus viviparus genome, variome and transcriptome elucidate lungworm biology and support future intervention.</title>
        <authorList>
            <person name="McNulty S.N."/>
            <person name="Strube C."/>
            <person name="Rosa B.A."/>
            <person name="Martin J.C."/>
            <person name="Tyagi R."/>
            <person name="Choi Y.J."/>
            <person name="Wang Q."/>
            <person name="Hallsworth Pepin K."/>
            <person name="Zhang X."/>
            <person name="Ozersky P."/>
            <person name="Wilson R.K."/>
            <person name="Sternberg P.W."/>
            <person name="Gasser R.B."/>
            <person name="Mitreva M."/>
        </authorList>
    </citation>
    <scope>NUCLEOTIDE SEQUENCE [LARGE SCALE GENOMIC DNA]</scope>
    <source>
        <strain evidence="11">HannoverDv2000</strain>
    </source>
</reference>